<keyword evidence="8" id="KW-0378">Hydrolase</keyword>
<dbReference type="STRING" id="1346286.SAMN05444362_101676"/>
<keyword evidence="8" id="KW-0547">Nucleotide-binding</keyword>
<keyword evidence="8" id="KW-0347">Helicase</keyword>
<dbReference type="GO" id="GO:0006281">
    <property type="term" value="P:DNA repair"/>
    <property type="evidence" value="ECO:0007669"/>
    <property type="project" value="UniProtKB-UniRule"/>
</dbReference>
<evidence type="ECO:0000256" key="5">
    <source>
        <dbReference type="ARBA" id="ARBA00023204"/>
    </source>
</evidence>
<dbReference type="GO" id="GO:0005737">
    <property type="term" value="C:cytoplasm"/>
    <property type="evidence" value="ECO:0007669"/>
    <property type="project" value="UniProtKB-SubCell"/>
</dbReference>
<feature type="domain" description="Helix-hairpin-helix DNA-binding motif class 1" evidence="7">
    <location>
        <begin position="107"/>
        <end position="126"/>
    </location>
</feature>
<dbReference type="SUPFAM" id="SSF47781">
    <property type="entry name" value="RuvA domain 2-like"/>
    <property type="match status" value="1"/>
</dbReference>
<feature type="region of interest" description="Domain III" evidence="6">
    <location>
        <begin position="149"/>
        <end position="192"/>
    </location>
</feature>
<evidence type="ECO:0000313" key="8">
    <source>
        <dbReference type="EMBL" id="SHE59355.1"/>
    </source>
</evidence>
<sequence length="192" mass="20869">MIDYIKGEITELTPASVTLETGGIGYFISISLNTYSALEHKKNEKLFIHESIREDAHQLFGFINKQERDLFIYLISVSGIGASTARMILSSMTIPELELVISTGNVDMLKTVKGIGLKTAQRIIVDLKDKIKVSGEGSLDTGISSETASESIAALVMLGFAQVPSQKAVARILKEKPDSSIEQIIKAALKIL</sequence>
<dbReference type="Proteomes" id="UP000184480">
    <property type="component" value="Unassembled WGS sequence"/>
</dbReference>
<evidence type="ECO:0000256" key="3">
    <source>
        <dbReference type="ARBA" id="ARBA00023125"/>
    </source>
</evidence>
<keyword evidence="3 6" id="KW-0238">DNA-binding</keyword>
<dbReference type="InterPro" id="IPR010994">
    <property type="entry name" value="RuvA_2-like"/>
</dbReference>
<dbReference type="SMART" id="SM00278">
    <property type="entry name" value="HhH1"/>
    <property type="match status" value="2"/>
</dbReference>
<keyword evidence="2 6" id="KW-0227">DNA damage</keyword>
<comment type="domain">
    <text evidence="6">Has three domains with a flexible linker between the domains II and III and assumes an 'L' shape. Domain III is highly mobile and contacts RuvB.</text>
</comment>
<proteinExistence type="inferred from homology"/>
<dbReference type="NCBIfam" id="TIGR00084">
    <property type="entry name" value="ruvA"/>
    <property type="match status" value="1"/>
</dbReference>
<keyword evidence="4 6" id="KW-0233">DNA recombination</keyword>
<keyword evidence="1 6" id="KW-0963">Cytoplasm</keyword>
<dbReference type="GO" id="GO:0009379">
    <property type="term" value="C:Holliday junction helicase complex"/>
    <property type="evidence" value="ECO:0007669"/>
    <property type="project" value="InterPro"/>
</dbReference>
<dbReference type="EMBL" id="FQUC01000001">
    <property type="protein sequence ID" value="SHE59355.1"/>
    <property type="molecule type" value="Genomic_DNA"/>
</dbReference>
<dbReference type="GO" id="GO:0006310">
    <property type="term" value="P:DNA recombination"/>
    <property type="evidence" value="ECO:0007669"/>
    <property type="project" value="UniProtKB-UniRule"/>
</dbReference>
<comment type="subcellular location">
    <subcellularLocation>
        <location evidence="6">Cytoplasm</location>
    </subcellularLocation>
</comment>
<evidence type="ECO:0000256" key="4">
    <source>
        <dbReference type="ARBA" id="ARBA00023172"/>
    </source>
</evidence>
<comment type="similarity">
    <text evidence="6">Belongs to the RuvA family.</text>
</comment>
<name>A0A1M4URP3_9BACT</name>
<organism evidence="8 9">
    <name type="scientific">Dysgonomonas macrotermitis</name>
    <dbReference type="NCBI Taxonomy" id="1346286"/>
    <lineage>
        <taxon>Bacteria</taxon>
        <taxon>Pseudomonadati</taxon>
        <taxon>Bacteroidota</taxon>
        <taxon>Bacteroidia</taxon>
        <taxon>Bacteroidales</taxon>
        <taxon>Dysgonomonadaceae</taxon>
        <taxon>Dysgonomonas</taxon>
    </lineage>
</organism>
<comment type="function">
    <text evidence="6">The RuvA-RuvB-RuvC complex processes Holliday junction (HJ) DNA during genetic recombination and DNA repair, while the RuvA-RuvB complex plays an important role in the rescue of blocked DNA replication forks via replication fork reversal (RFR). RuvA specifically binds to HJ cruciform DNA, conferring on it an open structure. The RuvB hexamer acts as an ATP-dependent pump, pulling dsDNA into and through the RuvAB complex. HJ branch migration allows RuvC to scan DNA until it finds its consensus sequence, where it cleaves and resolves the cruciform DNA.</text>
</comment>
<dbReference type="InterPro" id="IPR011114">
    <property type="entry name" value="RuvA_C"/>
</dbReference>
<comment type="subunit">
    <text evidence="6">Homotetramer. Forms an RuvA(8)-RuvB(12)-Holliday junction (HJ) complex. HJ DNA is sandwiched between 2 RuvA tetramers; dsDNA enters through RuvA and exits via RuvB. An RuvB hexamer assembles on each DNA strand where it exits the tetramer. Each RuvB hexamer is contacted by two RuvA subunits (via domain III) on 2 adjacent RuvB subunits; this complex drives branch migration. In the full resolvosome a probable DNA-RuvA(4)-RuvB(12)-RuvC(2) complex forms which resolves the HJ.</text>
</comment>
<evidence type="ECO:0000256" key="1">
    <source>
        <dbReference type="ARBA" id="ARBA00022490"/>
    </source>
</evidence>
<dbReference type="InterPro" id="IPR012340">
    <property type="entry name" value="NA-bd_OB-fold"/>
</dbReference>
<evidence type="ECO:0000256" key="2">
    <source>
        <dbReference type="ARBA" id="ARBA00022763"/>
    </source>
</evidence>
<dbReference type="AlphaFoldDB" id="A0A1M4URP3"/>
<comment type="caution">
    <text evidence="6">Lacks conserved residue(s) required for the propagation of feature annotation.</text>
</comment>
<dbReference type="Gene3D" id="1.10.150.20">
    <property type="entry name" value="5' to 3' exonuclease, C-terminal subdomain"/>
    <property type="match status" value="1"/>
</dbReference>
<keyword evidence="8" id="KW-0067">ATP-binding</keyword>
<evidence type="ECO:0000256" key="6">
    <source>
        <dbReference type="HAMAP-Rule" id="MF_00031"/>
    </source>
</evidence>
<keyword evidence="9" id="KW-1185">Reference proteome</keyword>
<reference evidence="9" key="1">
    <citation type="submission" date="2016-11" db="EMBL/GenBank/DDBJ databases">
        <authorList>
            <person name="Varghese N."/>
            <person name="Submissions S."/>
        </authorList>
    </citation>
    <scope>NUCLEOTIDE SEQUENCE [LARGE SCALE GENOMIC DNA]</scope>
    <source>
        <strain evidence="9">DSM 27370</strain>
    </source>
</reference>
<dbReference type="GO" id="GO:0000400">
    <property type="term" value="F:four-way junction DNA binding"/>
    <property type="evidence" value="ECO:0007669"/>
    <property type="project" value="UniProtKB-UniRule"/>
</dbReference>
<feature type="domain" description="Helix-hairpin-helix DNA-binding motif class 1" evidence="7">
    <location>
        <begin position="72"/>
        <end position="91"/>
    </location>
</feature>
<dbReference type="RefSeq" id="WP_062175793.1">
    <property type="nucleotide sequence ID" value="NZ_BBXL01000001.1"/>
</dbReference>
<dbReference type="Pfam" id="PF14520">
    <property type="entry name" value="HHH_5"/>
    <property type="match status" value="1"/>
</dbReference>
<dbReference type="GO" id="GO:0048476">
    <property type="term" value="C:Holliday junction resolvase complex"/>
    <property type="evidence" value="ECO:0007669"/>
    <property type="project" value="UniProtKB-UniRule"/>
</dbReference>
<dbReference type="SUPFAM" id="SSF46929">
    <property type="entry name" value="DNA helicase RuvA subunit, C-terminal domain"/>
    <property type="match status" value="1"/>
</dbReference>
<dbReference type="InterPro" id="IPR013849">
    <property type="entry name" value="DNA_helicase_Holl-junc_RuvA_I"/>
</dbReference>
<evidence type="ECO:0000313" key="9">
    <source>
        <dbReference type="Proteomes" id="UP000184480"/>
    </source>
</evidence>
<dbReference type="HAMAP" id="MF_00031">
    <property type="entry name" value="DNA_HJ_migration_RuvA"/>
    <property type="match status" value="1"/>
</dbReference>
<dbReference type="Gene3D" id="1.10.8.10">
    <property type="entry name" value="DNA helicase RuvA subunit, C-terminal domain"/>
    <property type="match status" value="1"/>
</dbReference>
<dbReference type="SUPFAM" id="SSF50249">
    <property type="entry name" value="Nucleic acid-binding proteins"/>
    <property type="match status" value="1"/>
</dbReference>
<dbReference type="OrthoDB" id="5293449at2"/>
<dbReference type="Pfam" id="PF07499">
    <property type="entry name" value="RuvA_C"/>
    <property type="match status" value="1"/>
</dbReference>
<dbReference type="Pfam" id="PF01330">
    <property type="entry name" value="RuvA_N"/>
    <property type="match status" value="1"/>
</dbReference>
<dbReference type="GO" id="GO:0009378">
    <property type="term" value="F:four-way junction helicase activity"/>
    <property type="evidence" value="ECO:0007669"/>
    <property type="project" value="InterPro"/>
</dbReference>
<accession>A0A1M4URP3</accession>
<protein>
    <recommendedName>
        <fullName evidence="6">Holliday junction branch migration complex subunit RuvA</fullName>
    </recommendedName>
</protein>
<dbReference type="GO" id="GO:0005524">
    <property type="term" value="F:ATP binding"/>
    <property type="evidence" value="ECO:0007669"/>
    <property type="project" value="InterPro"/>
</dbReference>
<keyword evidence="5 6" id="KW-0234">DNA repair</keyword>
<dbReference type="CDD" id="cd14332">
    <property type="entry name" value="UBA_RuvA_C"/>
    <property type="match status" value="1"/>
</dbReference>
<dbReference type="Gene3D" id="2.40.50.140">
    <property type="entry name" value="Nucleic acid-binding proteins"/>
    <property type="match status" value="1"/>
</dbReference>
<dbReference type="InterPro" id="IPR036267">
    <property type="entry name" value="RuvA_C_sf"/>
</dbReference>
<dbReference type="InterPro" id="IPR000085">
    <property type="entry name" value="RuvA"/>
</dbReference>
<gene>
    <name evidence="6" type="primary">ruvA</name>
    <name evidence="8" type="ORF">SAMN05444362_101676</name>
</gene>
<dbReference type="InterPro" id="IPR003583">
    <property type="entry name" value="Hlx-hairpin-Hlx_DNA-bd_motif"/>
</dbReference>
<evidence type="ECO:0000259" key="7">
    <source>
        <dbReference type="SMART" id="SM00278"/>
    </source>
</evidence>